<dbReference type="WBParaSite" id="maker-uti_cns_0010473-snap-gene-0.5-mRNA-1">
    <property type="protein sequence ID" value="maker-uti_cns_0010473-snap-gene-0.5-mRNA-1"/>
    <property type="gene ID" value="maker-uti_cns_0010473-snap-gene-0.5"/>
</dbReference>
<sequence>MHKTRFARQAPVQTNNSYNSNSDMKTACCAVAAFLLVLALATPGRTSTTPDATAPDATTDVTPDSTDIAPTGGPDPTGSAPTGGTDSATDGLESSTAGPDPTGTAPTESPDPTDTAPTGGPDSTIAETAPTGGPTDSIPDGATTESPPSTADSTESRATAGPTGETSGAPTSTLPTDSSSASSTPLTTGSDASTPEQTSASPAPPETTQSSSSSSPTPQPTLQPDVSYSVPTPYGQINGMTYSVRVSTFSDKAFNTKRVSRFLGIPYALPPTQTRRFKSPVKYPASSSNVVNATEHKPSCPQQGQTYDEDCLYYNVWTVQTAENANSSQRYPVLVYIHEGRFETGYSSNPLRQGEELVTHNNVVVVTFNYRLGALGFLTLNRTSYTGNYGIQDQKVAIQVIYETISAFGGNQSQITLMGLDAGSASIGFHMMSSNTSAYFSRAIMMGGSPMMPWSLTNDLEYVQLLSLLFISGSLNCTSVTEPALTQCLQNIPVGQLISLQNNFTRFFQGLEFSPVIDGTTIAQDPWHAFSTGNFNSKDLLIGSTNDEGANIAEDGLEALNIPIFGVNDSMLVSLIERSIAYYPRASRTLSAAGRQFLRLHFTGYTGANNGTKNFATLGKAVGDWYLTCPVVQMAQFAEKLNPNVYLYYFTEKELNQDKWQASHGVDADYAFGVPTLSTGIIYPDVNKVLSERVMRNFVEFAAEGRPTGADLWKPLNYTSGNEMNYINYNADARILGNYQHGYRMSECHFWNKTLAYVNGLEQPPPPPTATTTAATTATTATTTSAATEPPIGPIPSNATSCGEWDFNSATATTMGVLLGTQAVTAGALGFVLYKWKSLARFFRRLSSSSVTAAAAAAALLGSGAAIRSAFASHREAPVETRPSAVIPRTSLAAWAAASSGDGRPGASGGEQQAAGVSNYRERRFQDFASVEFEGVPYMTPQDFLESVTQDRPRYRKRRLVLSQSELASALYKTPSRWWASSKLFRSLGSDGIISYAEYLFLLCILAKAKAGFEIAFKMLDLAKNQRVDKREFTVLNKMMSRQPGDLQPIDIDDMTPVQDTTLMLHFFGRSGNDKLDFKEFSKFMNNLQTEVLEIEFAEFSRGLQTISESEFAQVLLRYTHLSDENQQVYLQRVKEKLVREEGIKFEDFRLFFQFLNHLEDFTMAMKMYSLAGHSISQEEFQRAVKACVGYTLAPHLVATVFLLFDKDDDGHLSYHEFLSILKDRLRGLSSRPASTDTATEKFKRCVGQQMREES</sequence>
<dbReference type="PROSITE" id="PS50222">
    <property type="entry name" value="EF_HAND_2"/>
    <property type="match status" value="1"/>
</dbReference>
<dbReference type="GO" id="GO:0005509">
    <property type="term" value="F:calcium ion binding"/>
    <property type="evidence" value="ECO:0007669"/>
    <property type="project" value="InterPro"/>
</dbReference>
<dbReference type="GO" id="GO:0003990">
    <property type="term" value="F:acetylcholinesterase activity"/>
    <property type="evidence" value="ECO:0007669"/>
    <property type="project" value="TreeGrafter"/>
</dbReference>
<evidence type="ECO:0000256" key="5">
    <source>
        <dbReference type="SAM" id="MobiDB-lite"/>
    </source>
</evidence>
<dbReference type="GO" id="GO:0005615">
    <property type="term" value="C:extracellular space"/>
    <property type="evidence" value="ECO:0007669"/>
    <property type="project" value="TreeGrafter"/>
</dbReference>
<evidence type="ECO:0000256" key="1">
    <source>
        <dbReference type="ARBA" id="ARBA00005964"/>
    </source>
</evidence>
<feature type="compositionally biased region" description="Low complexity" evidence="5">
    <location>
        <begin position="45"/>
        <end position="67"/>
    </location>
</feature>
<feature type="compositionally biased region" description="Low complexity" evidence="5">
    <location>
        <begin position="197"/>
        <end position="224"/>
    </location>
</feature>
<evidence type="ECO:0000259" key="6">
    <source>
        <dbReference type="PROSITE" id="PS50222"/>
    </source>
</evidence>
<feature type="compositionally biased region" description="Polar residues" evidence="5">
    <location>
        <begin position="79"/>
        <end position="95"/>
    </location>
</feature>
<feature type="domain" description="EF-hand" evidence="6">
    <location>
        <begin position="1193"/>
        <end position="1228"/>
    </location>
</feature>
<dbReference type="GO" id="GO:0019695">
    <property type="term" value="P:choline metabolic process"/>
    <property type="evidence" value="ECO:0007669"/>
    <property type="project" value="TreeGrafter"/>
</dbReference>
<dbReference type="Proteomes" id="UP000095280">
    <property type="component" value="Unplaced"/>
</dbReference>
<dbReference type="SUPFAM" id="SSF47473">
    <property type="entry name" value="EF-hand"/>
    <property type="match status" value="1"/>
</dbReference>
<reference evidence="8" key="1">
    <citation type="submission" date="2016-11" db="UniProtKB">
        <authorList>
            <consortium name="WormBaseParasite"/>
        </authorList>
    </citation>
    <scope>IDENTIFICATION</scope>
</reference>
<feature type="region of interest" description="Disordered" evidence="5">
    <location>
        <begin position="45"/>
        <end position="230"/>
    </location>
</feature>
<keyword evidence="3" id="KW-0378">Hydrolase</keyword>
<dbReference type="InterPro" id="IPR050654">
    <property type="entry name" value="AChE-related_enzymes"/>
</dbReference>
<dbReference type="GO" id="GO:0006581">
    <property type="term" value="P:acetylcholine catabolic process"/>
    <property type="evidence" value="ECO:0007669"/>
    <property type="project" value="TreeGrafter"/>
</dbReference>
<evidence type="ECO:0000313" key="8">
    <source>
        <dbReference type="WBParaSite" id="maker-uti_cns_0010473-snap-gene-0.5-mRNA-1"/>
    </source>
</evidence>
<dbReference type="InterPro" id="IPR002018">
    <property type="entry name" value="CarbesteraseB"/>
</dbReference>
<organism evidence="7 8">
    <name type="scientific">Macrostomum lignano</name>
    <dbReference type="NCBI Taxonomy" id="282301"/>
    <lineage>
        <taxon>Eukaryota</taxon>
        <taxon>Metazoa</taxon>
        <taxon>Spiralia</taxon>
        <taxon>Lophotrochozoa</taxon>
        <taxon>Platyhelminthes</taxon>
        <taxon>Rhabditophora</taxon>
        <taxon>Macrostomorpha</taxon>
        <taxon>Macrostomida</taxon>
        <taxon>Macrostomidae</taxon>
        <taxon>Macrostomum</taxon>
    </lineage>
</organism>
<dbReference type="CDD" id="cd15900">
    <property type="entry name" value="EFh_MICU"/>
    <property type="match status" value="1"/>
</dbReference>
<dbReference type="PANTHER" id="PTHR43918:SF4">
    <property type="entry name" value="CARBOXYLIC ESTER HYDROLASE"/>
    <property type="match status" value="1"/>
</dbReference>
<evidence type="ECO:0000256" key="2">
    <source>
        <dbReference type="ARBA" id="ARBA00022487"/>
    </source>
</evidence>
<dbReference type="InterPro" id="IPR029058">
    <property type="entry name" value="AB_hydrolase_fold"/>
</dbReference>
<keyword evidence="7" id="KW-1185">Reference proteome</keyword>
<dbReference type="Gene3D" id="1.10.238.10">
    <property type="entry name" value="EF-hand"/>
    <property type="match status" value="2"/>
</dbReference>
<dbReference type="GO" id="GO:0005886">
    <property type="term" value="C:plasma membrane"/>
    <property type="evidence" value="ECO:0007669"/>
    <property type="project" value="TreeGrafter"/>
</dbReference>
<dbReference type="InterPro" id="IPR002048">
    <property type="entry name" value="EF_hand_dom"/>
</dbReference>
<dbReference type="AlphaFoldDB" id="A0A1I8I8L2"/>
<evidence type="ECO:0000256" key="4">
    <source>
        <dbReference type="ARBA" id="ARBA00022837"/>
    </source>
</evidence>
<keyword evidence="2" id="KW-0719">Serine esterase</keyword>
<dbReference type="SUPFAM" id="SSF53474">
    <property type="entry name" value="alpha/beta-Hydrolases"/>
    <property type="match status" value="1"/>
</dbReference>
<feature type="region of interest" description="Disordered" evidence="5">
    <location>
        <begin position="1"/>
        <end position="21"/>
    </location>
</feature>
<dbReference type="InterPro" id="IPR011992">
    <property type="entry name" value="EF-hand-dom_pair"/>
</dbReference>
<evidence type="ECO:0000313" key="7">
    <source>
        <dbReference type="Proteomes" id="UP000095280"/>
    </source>
</evidence>
<feature type="compositionally biased region" description="Low complexity" evidence="5">
    <location>
        <begin position="169"/>
        <end position="188"/>
    </location>
</feature>
<dbReference type="PANTHER" id="PTHR43918">
    <property type="entry name" value="ACETYLCHOLINESTERASE"/>
    <property type="match status" value="1"/>
</dbReference>
<proteinExistence type="inferred from homology"/>
<protein>
    <submittedName>
        <fullName evidence="8">EF-hand domain-containing protein</fullName>
    </submittedName>
</protein>
<feature type="region of interest" description="Disordered" evidence="5">
    <location>
        <begin position="763"/>
        <end position="794"/>
    </location>
</feature>
<feature type="compositionally biased region" description="Low complexity" evidence="5">
    <location>
        <begin position="96"/>
        <end position="124"/>
    </location>
</feature>
<evidence type="ECO:0000256" key="3">
    <source>
        <dbReference type="ARBA" id="ARBA00022801"/>
    </source>
</evidence>
<dbReference type="PROSITE" id="PS00018">
    <property type="entry name" value="EF_HAND_1"/>
    <property type="match status" value="1"/>
</dbReference>
<dbReference type="Pfam" id="PF00135">
    <property type="entry name" value="COesterase"/>
    <property type="match status" value="1"/>
</dbReference>
<comment type="similarity">
    <text evidence="1">Belongs to the type-B carboxylesterase/lipase family.</text>
</comment>
<name>A0A1I8I8L2_9PLAT</name>
<feature type="compositionally biased region" description="Polar residues" evidence="5">
    <location>
        <begin position="143"/>
        <end position="157"/>
    </location>
</feature>
<keyword evidence="4" id="KW-0106">Calcium</keyword>
<feature type="compositionally biased region" description="Low complexity" evidence="5">
    <location>
        <begin position="770"/>
        <end position="790"/>
    </location>
</feature>
<dbReference type="Pfam" id="PF13833">
    <property type="entry name" value="EF-hand_8"/>
    <property type="match status" value="1"/>
</dbReference>
<dbReference type="Gene3D" id="3.40.50.1820">
    <property type="entry name" value="alpha/beta hydrolase"/>
    <property type="match status" value="1"/>
</dbReference>
<feature type="compositionally biased region" description="Polar residues" evidence="5">
    <location>
        <begin position="11"/>
        <end position="21"/>
    </location>
</feature>
<accession>A0A1I8I8L2</accession>
<dbReference type="InterPro" id="IPR018247">
    <property type="entry name" value="EF_Hand_1_Ca_BS"/>
</dbReference>
<dbReference type="SMART" id="SM00054">
    <property type="entry name" value="EFh"/>
    <property type="match status" value="3"/>
</dbReference>